<dbReference type="EMBL" id="BDGG01000001">
    <property type="protein sequence ID" value="GAU89978.1"/>
    <property type="molecule type" value="Genomic_DNA"/>
</dbReference>
<keyword evidence="2" id="KW-0564">Palmitate</keyword>
<gene>
    <name evidence="3" type="primary">RvY_02462-1</name>
    <name evidence="3" type="synonym">RvY_02462.1</name>
    <name evidence="3" type="ORF">RvY_02462</name>
</gene>
<evidence type="ECO:0000256" key="1">
    <source>
        <dbReference type="ARBA" id="ARBA00005350"/>
    </source>
</evidence>
<comment type="similarity">
    <text evidence="1 2">Belongs to the phospholipid scramblase family.</text>
</comment>
<dbReference type="Proteomes" id="UP000186922">
    <property type="component" value="Unassembled WGS sequence"/>
</dbReference>
<dbReference type="OrthoDB" id="191150at2759"/>
<comment type="caution">
    <text evidence="3">The sequence shown here is derived from an EMBL/GenBank/DDBJ whole genome shotgun (WGS) entry which is preliminary data.</text>
</comment>
<evidence type="ECO:0000313" key="4">
    <source>
        <dbReference type="Proteomes" id="UP000186922"/>
    </source>
</evidence>
<protein>
    <recommendedName>
        <fullName evidence="2">Phospholipid scramblase</fullName>
    </recommendedName>
</protein>
<dbReference type="AlphaFoldDB" id="A0A1D1UUX9"/>
<accession>A0A1D1UUX9</accession>
<keyword evidence="2" id="KW-0449">Lipoprotein</keyword>
<comment type="cofactor">
    <cofactor evidence="2">
        <name>Ca(2+)</name>
        <dbReference type="ChEBI" id="CHEBI:29108"/>
    </cofactor>
</comment>
<keyword evidence="2" id="KW-0106">Calcium</keyword>
<reference evidence="3 4" key="1">
    <citation type="journal article" date="2016" name="Nat. Commun.">
        <title>Extremotolerant tardigrade genome and improved radiotolerance of human cultured cells by tardigrade-unique protein.</title>
        <authorList>
            <person name="Hashimoto T."/>
            <person name="Horikawa D.D."/>
            <person name="Saito Y."/>
            <person name="Kuwahara H."/>
            <person name="Kozuka-Hata H."/>
            <person name="Shin-I T."/>
            <person name="Minakuchi Y."/>
            <person name="Ohishi K."/>
            <person name="Motoyama A."/>
            <person name="Aizu T."/>
            <person name="Enomoto A."/>
            <person name="Kondo K."/>
            <person name="Tanaka S."/>
            <person name="Hara Y."/>
            <person name="Koshikawa S."/>
            <person name="Sagara H."/>
            <person name="Miura T."/>
            <person name="Yokobori S."/>
            <person name="Miyagawa K."/>
            <person name="Suzuki Y."/>
            <person name="Kubo T."/>
            <person name="Oyama M."/>
            <person name="Kohara Y."/>
            <person name="Fujiyama A."/>
            <person name="Arakawa K."/>
            <person name="Katayama T."/>
            <person name="Toyoda A."/>
            <person name="Kunieda T."/>
        </authorList>
    </citation>
    <scope>NUCLEOTIDE SEQUENCE [LARGE SCALE GENOMIC DNA]</scope>
    <source>
        <strain evidence="3 4">YOKOZUNA-1</strain>
    </source>
</reference>
<dbReference type="GO" id="GO:0005886">
    <property type="term" value="C:plasma membrane"/>
    <property type="evidence" value="ECO:0007669"/>
    <property type="project" value="TreeGrafter"/>
</dbReference>
<dbReference type="InterPro" id="IPR005552">
    <property type="entry name" value="Scramblase"/>
</dbReference>
<sequence length="233" mass="25737">MYQQPGVQYGQPGMMMPTQPMMAPSGPAMTGLSSMMTYPPVSWMPAPPPIPGVPHGLEYLNTLDRLSIRQQIEMLESQYSSEMEIQAPTGNAFGFIEQEWTLWVPKFRIMNANRETVLRVEGPCCTVACCGEVEFSIVTPTDGVEIGKLSKKWSGFVQEAFTDADNFAIYFPVDLDVHTKATLLGLTFLIDFMFFERAANRENSPAARTMGGGRHGHGGMHGAGMHAPMHSHF</sequence>
<name>A0A1D1UUX9_RAMVA</name>
<dbReference type="PANTHER" id="PTHR23248">
    <property type="entry name" value="PHOSPHOLIPID SCRAMBLASE-RELATED"/>
    <property type="match status" value="1"/>
</dbReference>
<dbReference type="Pfam" id="PF03803">
    <property type="entry name" value="Scramblase"/>
    <property type="match status" value="1"/>
</dbReference>
<keyword evidence="4" id="KW-1185">Reference proteome</keyword>
<dbReference type="GO" id="GO:0017128">
    <property type="term" value="F:phospholipid scramblase activity"/>
    <property type="evidence" value="ECO:0007669"/>
    <property type="project" value="InterPro"/>
</dbReference>
<dbReference type="PANTHER" id="PTHR23248:SF9">
    <property type="entry name" value="PHOSPHOLIPID SCRAMBLASE"/>
    <property type="match status" value="1"/>
</dbReference>
<proteinExistence type="inferred from homology"/>
<comment type="function">
    <text evidence="2">May mediate accelerated ATP-independent bidirectional transbilayer migration of phospholipids upon binding calcium ions that results in a loss of phospholipid asymmetry in the plasma membrane.</text>
</comment>
<evidence type="ECO:0000313" key="3">
    <source>
        <dbReference type="EMBL" id="GAU89978.1"/>
    </source>
</evidence>
<organism evidence="3 4">
    <name type="scientific">Ramazzottius varieornatus</name>
    <name type="common">Water bear</name>
    <name type="synonym">Tardigrade</name>
    <dbReference type="NCBI Taxonomy" id="947166"/>
    <lineage>
        <taxon>Eukaryota</taxon>
        <taxon>Metazoa</taxon>
        <taxon>Ecdysozoa</taxon>
        <taxon>Tardigrada</taxon>
        <taxon>Eutardigrada</taxon>
        <taxon>Parachela</taxon>
        <taxon>Hypsibioidea</taxon>
        <taxon>Ramazzottiidae</taxon>
        <taxon>Ramazzottius</taxon>
    </lineage>
</organism>
<dbReference type="STRING" id="947166.A0A1D1UUX9"/>
<evidence type="ECO:0000256" key="2">
    <source>
        <dbReference type="RuleBase" id="RU363116"/>
    </source>
</evidence>